<feature type="compositionally biased region" description="Low complexity" evidence="7">
    <location>
        <begin position="362"/>
        <end position="375"/>
    </location>
</feature>
<proteinExistence type="predicted"/>
<evidence type="ECO:0000256" key="5">
    <source>
        <dbReference type="ARBA" id="ARBA00023163"/>
    </source>
</evidence>
<dbReference type="PROSITE" id="PS51156">
    <property type="entry name" value="ELM2"/>
    <property type="match status" value="1"/>
</dbReference>
<keyword evidence="11" id="KW-1185">Reference proteome</keyword>
<keyword evidence="5" id="KW-0804">Transcription</keyword>
<feature type="domain" description="ELM2" evidence="8">
    <location>
        <begin position="144"/>
        <end position="242"/>
    </location>
</feature>
<feature type="compositionally biased region" description="Low complexity" evidence="7">
    <location>
        <begin position="1"/>
        <end position="16"/>
    </location>
</feature>
<dbReference type="PANTHER" id="PTHR10865:SF24">
    <property type="entry name" value="MESODERM INDUCTION EARLY RESPONSE PROTEIN 1"/>
    <property type="match status" value="1"/>
</dbReference>
<feature type="compositionally biased region" description="Basic and acidic residues" evidence="7">
    <location>
        <begin position="17"/>
        <end position="36"/>
    </location>
</feature>
<dbReference type="GO" id="GO:0003714">
    <property type="term" value="F:transcription corepressor activity"/>
    <property type="evidence" value="ECO:0007669"/>
    <property type="project" value="TreeGrafter"/>
</dbReference>
<feature type="region of interest" description="Disordered" evidence="7">
    <location>
        <begin position="330"/>
        <end position="476"/>
    </location>
</feature>
<reference evidence="10" key="1">
    <citation type="submission" date="2019-10" db="EMBL/GenBank/DDBJ databases">
        <title>The sequence and de novo assembly of the wild yak genome.</title>
        <authorList>
            <person name="Liu Y."/>
        </authorList>
    </citation>
    <scope>NUCLEOTIDE SEQUENCE [LARGE SCALE GENOMIC DNA]</scope>
    <source>
        <strain evidence="10">WY2019</strain>
    </source>
</reference>
<dbReference type="Gene3D" id="1.10.10.60">
    <property type="entry name" value="Homeodomain-like"/>
    <property type="match status" value="1"/>
</dbReference>
<evidence type="ECO:0000256" key="2">
    <source>
        <dbReference type="ARBA" id="ARBA00017452"/>
    </source>
</evidence>
<dbReference type="InterPro" id="IPR000949">
    <property type="entry name" value="ELM2_dom"/>
</dbReference>
<evidence type="ECO:0000256" key="6">
    <source>
        <dbReference type="ARBA" id="ARBA00023242"/>
    </source>
</evidence>
<organism evidence="10 11">
    <name type="scientific">Bos mutus</name>
    <name type="common">wild yak</name>
    <dbReference type="NCBI Taxonomy" id="72004"/>
    <lineage>
        <taxon>Eukaryota</taxon>
        <taxon>Metazoa</taxon>
        <taxon>Chordata</taxon>
        <taxon>Craniata</taxon>
        <taxon>Vertebrata</taxon>
        <taxon>Euteleostomi</taxon>
        <taxon>Mammalia</taxon>
        <taxon>Eutheria</taxon>
        <taxon>Laurasiatheria</taxon>
        <taxon>Artiodactyla</taxon>
        <taxon>Ruminantia</taxon>
        <taxon>Pecora</taxon>
        <taxon>Bovidae</taxon>
        <taxon>Bovinae</taxon>
        <taxon>Bos</taxon>
    </lineage>
</organism>
<dbReference type="SMART" id="SM01189">
    <property type="entry name" value="ELM2"/>
    <property type="match status" value="1"/>
</dbReference>
<dbReference type="Pfam" id="PF19426">
    <property type="entry name" value="MIER1_3_C"/>
    <property type="match status" value="1"/>
</dbReference>
<evidence type="ECO:0000313" key="10">
    <source>
        <dbReference type="EMBL" id="MXQ97525.1"/>
    </source>
</evidence>
<sequence length="476" mass="54096">MAEPSVESSSPGGSATSDDHEFDPSADMLVHDFDDERTLEEEEMMEGETNFSSEIEDLAREGDMPIHELLSLYGYDKNIKDSSGQEDETQSSNDDPSQSVASQDAQEIIRPRRCKYFDTSNDNRVSFFIVKDIRKIPMYEWKKCEIMVGSMFQAEIPVGICRYKENEKVYENDDQLLWDPEYLPEDKVIVFLKDASRRTGDEKGVEAIPEGSHIKDNEQALYELVKCNFDTEEALRRLRFNVKAAREELSVWTEEECRNFEQGLKAYGKDFHLIQANKVRTRSVGECVAFYYMWKKSERYDFFAQQTRFGKKKYNLHPGVTDYMDRLLDESESAASSRAPSPPPTASNSSNSQSEKEDGTISNSNQNGVSSNGPGETLNKEEVKVEGLHVNGPTGGSKKPLHTDMDTNGYETDNQTTDPKITPMTARNENDFDEKSERPAKRRRVNSNGKESPGGSEFFQDTISHGKFEELENTDD</sequence>
<evidence type="ECO:0000256" key="1">
    <source>
        <dbReference type="ARBA" id="ARBA00004123"/>
    </source>
</evidence>
<dbReference type="InterPro" id="IPR045787">
    <property type="entry name" value="MIER1/3_C"/>
</dbReference>
<dbReference type="InterPro" id="IPR009057">
    <property type="entry name" value="Homeodomain-like_sf"/>
</dbReference>
<dbReference type="InterPro" id="IPR001005">
    <property type="entry name" value="SANT/Myb"/>
</dbReference>
<dbReference type="InterPro" id="IPR017884">
    <property type="entry name" value="SANT_dom"/>
</dbReference>
<dbReference type="Pfam" id="PF00249">
    <property type="entry name" value="Myb_DNA-binding"/>
    <property type="match status" value="1"/>
</dbReference>
<feature type="compositionally biased region" description="Polar residues" evidence="7">
    <location>
        <begin position="90"/>
        <end position="105"/>
    </location>
</feature>
<feature type="compositionally biased region" description="Basic and acidic residues" evidence="7">
    <location>
        <begin position="378"/>
        <end position="387"/>
    </location>
</feature>
<evidence type="ECO:0000256" key="4">
    <source>
        <dbReference type="ARBA" id="ARBA00023015"/>
    </source>
</evidence>
<dbReference type="PANTHER" id="PTHR10865">
    <property type="entry name" value="METASTASIS-ASSOCIATED PROTEIN AND MESODERM INDUCTION EARLY RESPONSE PROTEIN"/>
    <property type="match status" value="1"/>
</dbReference>
<evidence type="ECO:0000259" key="8">
    <source>
        <dbReference type="PROSITE" id="PS51156"/>
    </source>
</evidence>
<dbReference type="GO" id="GO:0032991">
    <property type="term" value="C:protein-containing complex"/>
    <property type="evidence" value="ECO:0007669"/>
    <property type="project" value="UniProtKB-ARBA"/>
</dbReference>
<accession>A0A6B0S784</accession>
<dbReference type="Proteomes" id="UP000322234">
    <property type="component" value="Unassembled WGS sequence"/>
</dbReference>
<evidence type="ECO:0000259" key="9">
    <source>
        <dbReference type="PROSITE" id="PS51293"/>
    </source>
</evidence>
<protein>
    <recommendedName>
        <fullName evidence="2">Mesoderm induction early response protein 1</fullName>
    </recommendedName>
</protein>
<dbReference type="Pfam" id="PF01448">
    <property type="entry name" value="ELM2"/>
    <property type="match status" value="1"/>
</dbReference>
<evidence type="ECO:0000256" key="3">
    <source>
        <dbReference type="ARBA" id="ARBA00022491"/>
    </source>
</evidence>
<gene>
    <name evidence="10" type="ORF">E5288_WYG017263</name>
</gene>
<feature type="region of interest" description="Disordered" evidence="7">
    <location>
        <begin position="1"/>
        <end position="60"/>
    </location>
</feature>
<dbReference type="GO" id="GO:0000122">
    <property type="term" value="P:negative regulation of transcription by RNA polymerase II"/>
    <property type="evidence" value="ECO:0007669"/>
    <property type="project" value="TreeGrafter"/>
</dbReference>
<feature type="compositionally biased region" description="Polar residues" evidence="7">
    <location>
        <begin position="409"/>
        <end position="419"/>
    </location>
</feature>
<dbReference type="EMBL" id="VBQZ03000193">
    <property type="protein sequence ID" value="MXQ97525.1"/>
    <property type="molecule type" value="Genomic_DNA"/>
</dbReference>
<keyword evidence="6" id="KW-0539">Nucleus</keyword>
<dbReference type="SUPFAM" id="SSF46689">
    <property type="entry name" value="Homeodomain-like"/>
    <property type="match status" value="1"/>
</dbReference>
<feature type="compositionally biased region" description="Basic and acidic residues" evidence="7">
    <location>
        <begin position="428"/>
        <end position="439"/>
    </location>
</feature>
<dbReference type="InterPro" id="IPR040138">
    <property type="entry name" value="MIER/MTA"/>
</dbReference>
<name>A0A6B0S784_9CETA</name>
<dbReference type="SMART" id="SM00717">
    <property type="entry name" value="SANT"/>
    <property type="match status" value="1"/>
</dbReference>
<evidence type="ECO:0000313" key="11">
    <source>
        <dbReference type="Proteomes" id="UP000322234"/>
    </source>
</evidence>
<feature type="compositionally biased region" description="Acidic residues" evidence="7">
    <location>
        <begin position="37"/>
        <end position="46"/>
    </location>
</feature>
<dbReference type="FunFam" id="1.10.10.60:FF:000025">
    <property type="entry name" value="Mesoderm induction early response 1, transcriptional regulator"/>
    <property type="match status" value="1"/>
</dbReference>
<dbReference type="AlphaFoldDB" id="A0A6B0S784"/>
<keyword evidence="3" id="KW-0678">Repressor</keyword>
<dbReference type="GO" id="GO:0005654">
    <property type="term" value="C:nucleoplasm"/>
    <property type="evidence" value="ECO:0007669"/>
    <property type="project" value="TreeGrafter"/>
</dbReference>
<evidence type="ECO:0000256" key="7">
    <source>
        <dbReference type="SAM" id="MobiDB-lite"/>
    </source>
</evidence>
<dbReference type="CDD" id="cd11661">
    <property type="entry name" value="SANT_MTA3_like"/>
    <property type="match status" value="1"/>
</dbReference>
<comment type="subcellular location">
    <subcellularLocation>
        <location evidence="1">Nucleus</location>
    </subcellularLocation>
</comment>
<dbReference type="PROSITE" id="PS51293">
    <property type="entry name" value="SANT"/>
    <property type="match status" value="1"/>
</dbReference>
<feature type="region of interest" description="Disordered" evidence="7">
    <location>
        <begin position="78"/>
        <end position="106"/>
    </location>
</feature>
<keyword evidence="4" id="KW-0805">Transcription regulation</keyword>
<feature type="domain" description="SANT" evidence="9">
    <location>
        <begin position="247"/>
        <end position="299"/>
    </location>
</feature>
<comment type="caution">
    <text evidence="10">The sequence shown here is derived from an EMBL/GenBank/DDBJ whole genome shotgun (WGS) entry which is preliminary data.</text>
</comment>
<dbReference type="GO" id="GO:0042826">
    <property type="term" value="F:histone deacetylase binding"/>
    <property type="evidence" value="ECO:0007669"/>
    <property type="project" value="TreeGrafter"/>
</dbReference>